<evidence type="ECO:0000256" key="7">
    <source>
        <dbReference type="ARBA" id="ARBA00023136"/>
    </source>
</evidence>
<keyword evidence="6 12" id="KW-0297">G-protein coupled receptor</keyword>
<dbReference type="AlphaFoldDB" id="A0A2H1CT48"/>
<evidence type="ECO:0000256" key="9">
    <source>
        <dbReference type="ARBA" id="ARBA00023170"/>
    </source>
</evidence>
<evidence type="ECO:0000256" key="10">
    <source>
        <dbReference type="ARBA" id="ARBA00023180"/>
    </source>
</evidence>
<feature type="domain" description="G-protein coupled receptors family 1 profile" evidence="13">
    <location>
        <begin position="98"/>
        <end position="370"/>
    </location>
</feature>
<evidence type="ECO:0000313" key="14">
    <source>
        <dbReference type="EMBL" id="THD27965.1"/>
    </source>
</evidence>
<evidence type="ECO:0000256" key="3">
    <source>
        <dbReference type="ARBA" id="ARBA00022475"/>
    </source>
</evidence>
<keyword evidence="11 12" id="KW-0807">Transducer</keyword>
<dbReference type="PROSITE" id="PS50262">
    <property type="entry name" value="G_PROTEIN_RECEP_F1_2"/>
    <property type="match status" value="1"/>
</dbReference>
<comment type="caution">
    <text evidence="14">The sequence shown here is derived from an EMBL/GenBank/DDBJ whole genome shotgun (WGS) entry which is preliminary data.</text>
</comment>
<proteinExistence type="inferred from homology"/>
<dbReference type="Gene3D" id="1.20.1070.10">
    <property type="entry name" value="Rhodopsin 7-helix transmembrane proteins"/>
    <property type="match status" value="1"/>
</dbReference>
<evidence type="ECO:0000259" key="13">
    <source>
        <dbReference type="PROSITE" id="PS50262"/>
    </source>
</evidence>
<keyword evidence="9 12" id="KW-0675">Receptor</keyword>
<dbReference type="PROSITE" id="PS00237">
    <property type="entry name" value="G_PROTEIN_RECEP_F1_1"/>
    <property type="match status" value="1"/>
</dbReference>
<dbReference type="PRINTS" id="PR00237">
    <property type="entry name" value="GPCRRHODOPSN"/>
</dbReference>
<keyword evidence="5" id="KW-1133">Transmembrane helix</keyword>
<dbReference type="InterPro" id="IPR000276">
    <property type="entry name" value="GPCR_Rhodpsn"/>
</dbReference>
<keyword evidence="15" id="KW-1185">Reference proteome</keyword>
<evidence type="ECO:0000256" key="2">
    <source>
        <dbReference type="ARBA" id="ARBA00010663"/>
    </source>
</evidence>
<comment type="subcellular location">
    <subcellularLocation>
        <location evidence="1">Cell membrane</location>
        <topology evidence="1">Multi-pass membrane protein</topology>
    </subcellularLocation>
</comment>
<evidence type="ECO:0000256" key="1">
    <source>
        <dbReference type="ARBA" id="ARBA00004651"/>
    </source>
</evidence>
<evidence type="ECO:0000313" key="15">
    <source>
        <dbReference type="Proteomes" id="UP000230066"/>
    </source>
</evidence>
<dbReference type="Proteomes" id="UP000230066">
    <property type="component" value="Unassembled WGS sequence"/>
</dbReference>
<dbReference type="GO" id="GO:0004983">
    <property type="term" value="F:neuropeptide Y receptor activity"/>
    <property type="evidence" value="ECO:0007669"/>
    <property type="project" value="InterPro"/>
</dbReference>
<accession>A0A2H1CT48</accession>
<keyword evidence="4 12" id="KW-0812">Transmembrane</keyword>
<dbReference type="CDD" id="cd15096">
    <property type="entry name" value="7tmA_AstA_R_insect"/>
    <property type="match status" value="1"/>
</dbReference>
<evidence type="ECO:0000256" key="6">
    <source>
        <dbReference type="ARBA" id="ARBA00023040"/>
    </source>
</evidence>
<evidence type="ECO:0000256" key="8">
    <source>
        <dbReference type="ARBA" id="ARBA00023157"/>
    </source>
</evidence>
<dbReference type="InterPro" id="IPR017452">
    <property type="entry name" value="GPCR_Rhodpsn_7TM"/>
</dbReference>
<evidence type="ECO:0000256" key="12">
    <source>
        <dbReference type="RuleBase" id="RU000688"/>
    </source>
</evidence>
<comment type="similarity">
    <text evidence="2 12">Belongs to the G-protein coupled receptor 1 family.</text>
</comment>
<dbReference type="EMBL" id="JXXN02000274">
    <property type="protein sequence ID" value="THD27965.1"/>
    <property type="molecule type" value="Genomic_DNA"/>
</dbReference>
<evidence type="ECO:0000256" key="11">
    <source>
        <dbReference type="ARBA" id="ARBA00023224"/>
    </source>
</evidence>
<keyword evidence="10" id="KW-0325">Glycoprotein</keyword>
<organism evidence="14 15">
    <name type="scientific">Fasciola hepatica</name>
    <name type="common">Liver fluke</name>
    <dbReference type="NCBI Taxonomy" id="6192"/>
    <lineage>
        <taxon>Eukaryota</taxon>
        <taxon>Metazoa</taxon>
        <taxon>Spiralia</taxon>
        <taxon>Lophotrochozoa</taxon>
        <taxon>Platyhelminthes</taxon>
        <taxon>Trematoda</taxon>
        <taxon>Digenea</taxon>
        <taxon>Plagiorchiida</taxon>
        <taxon>Echinostomata</taxon>
        <taxon>Echinostomatoidea</taxon>
        <taxon>Fasciolidae</taxon>
        <taxon>Fasciola</taxon>
    </lineage>
</organism>
<evidence type="ECO:0000256" key="5">
    <source>
        <dbReference type="ARBA" id="ARBA00022989"/>
    </source>
</evidence>
<name>A0A2H1CT48_FASHE</name>
<gene>
    <name evidence="14" type="ORF">D915_001280</name>
</gene>
<keyword evidence="8" id="KW-1015">Disulfide bond</keyword>
<keyword evidence="7" id="KW-0472">Membrane</keyword>
<dbReference type="InterPro" id="IPR000611">
    <property type="entry name" value="NPY_rcpt"/>
</dbReference>
<keyword evidence="3" id="KW-1003">Cell membrane</keyword>
<reference evidence="14" key="1">
    <citation type="submission" date="2019-03" db="EMBL/GenBank/DDBJ databases">
        <title>Improved annotation for the trematode Fasciola hepatica.</title>
        <authorList>
            <person name="Choi Y.-J."/>
            <person name="Martin J."/>
            <person name="Mitreva M."/>
        </authorList>
    </citation>
    <scope>NUCLEOTIDE SEQUENCE [LARGE SCALE GENOMIC DNA]</scope>
</reference>
<dbReference type="PANTHER" id="PTHR45695:SF23">
    <property type="entry name" value="GALANIN-LIKE G-PROTEIN COUPLED RECEPTOR NPR-9"/>
    <property type="match status" value="1"/>
</dbReference>
<protein>
    <submittedName>
        <fullName evidence="14">Allatostatin-A receptor</fullName>
    </submittedName>
</protein>
<dbReference type="PANTHER" id="PTHR45695">
    <property type="entry name" value="LEUCOKININ RECEPTOR-RELATED"/>
    <property type="match status" value="1"/>
</dbReference>
<evidence type="ECO:0000256" key="4">
    <source>
        <dbReference type="ARBA" id="ARBA00022692"/>
    </source>
</evidence>
<dbReference type="SUPFAM" id="SSF81321">
    <property type="entry name" value="Family A G protein-coupled receptor-like"/>
    <property type="match status" value="1"/>
</dbReference>
<dbReference type="SMART" id="SM01381">
    <property type="entry name" value="7TM_GPCR_Srsx"/>
    <property type="match status" value="1"/>
</dbReference>
<dbReference type="PRINTS" id="PR01012">
    <property type="entry name" value="NRPEPTIDEYR"/>
</dbReference>
<dbReference type="Pfam" id="PF00001">
    <property type="entry name" value="7tm_1"/>
    <property type="match status" value="1"/>
</dbReference>
<dbReference type="GO" id="GO:0005886">
    <property type="term" value="C:plasma membrane"/>
    <property type="evidence" value="ECO:0007669"/>
    <property type="project" value="UniProtKB-SubCell"/>
</dbReference>
<sequence length="430" mass="48330">MRSKPQIAWITLFILFRSVHIKAGYETHRLYEVNVSATRTGVEISTAETVPLPTRANQSIPACILDVNLTENVNVLTVFTRWVTPILFGLFLIVGSVGNLLVIIVVLVNAQMRDSTNILILSLAVADLAFIVICIPLTTVIYIVGGWPMGVALCKVYFYLMYVTAFCSVYTLVLMSLDRFLAVVYPMRSIQWRNQANTVRIVLFTWSVVLIANLPLLINAVIVRGPVDGGDSACYTEYCTYAWLVTVDEKTQTARDNYDKARPFFLIFFLFGYLLPFVGICILYISLICRLRCRRSPNIKQSAESRRSKKRVTVLVVTVVVVFGISWLPIHIVFLIQYFVGDPNTDFFRIVQILSNSLAYGNSSINPILYAFLSVNFRKAFIDLFQGRRKQTHVANGSPHLLDGTRLLSSQITATGNDVNIAPTQSTMHN</sequence>